<dbReference type="InterPro" id="IPR023610">
    <property type="entry name" value="PInositol-4/5-P-5/4-kinase"/>
</dbReference>
<dbReference type="RefSeq" id="XP_014148274.1">
    <property type="nucleotide sequence ID" value="XM_014292799.1"/>
</dbReference>
<dbReference type="PANTHER" id="PTHR23086">
    <property type="entry name" value="PHOSPHATIDYLINOSITOL-4-PHOSPHATE 5-KINASE"/>
    <property type="match status" value="1"/>
</dbReference>
<evidence type="ECO:0000256" key="1">
    <source>
        <dbReference type="PROSITE-ProRule" id="PRU00781"/>
    </source>
</evidence>
<dbReference type="InterPro" id="IPR027483">
    <property type="entry name" value="PInositol-4-P-4/5-kinase_C_sf"/>
</dbReference>
<dbReference type="PROSITE" id="PS51455">
    <property type="entry name" value="PIPK"/>
    <property type="match status" value="1"/>
</dbReference>
<gene>
    <name evidence="3" type="ORF">SARC_13078</name>
</gene>
<evidence type="ECO:0000259" key="2">
    <source>
        <dbReference type="PROSITE" id="PS51455"/>
    </source>
</evidence>
<protein>
    <recommendedName>
        <fullName evidence="2">PIPK domain-containing protein</fullName>
    </recommendedName>
</protein>
<proteinExistence type="predicted"/>
<dbReference type="CDD" id="cd00139">
    <property type="entry name" value="PIPKc"/>
    <property type="match status" value="1"/>
</dbReference>
<dbReference type="AlphaFoldDB" id="A0A0L0FC68"/>
<name>A0A0L0FC68_9EUKA</name>
<dbReference type="SUPFAM" id="SSF56104">
    <property type="entry name" value="SAICAR synthase-like"/>
    <property type="match status" value="1"/>
</dbReference>
<dbReference type="GeneID" id="25913582"/>
<dbReference type="Gene3D" id="3.30.800.10">
    <property type="entry name" value="Phosphatidylinositol Phosphate Kinase II Beta"/>
    <property type="match status" value="1"/>
</dbReference>
<dbReference type="Proteomes" id="UP000054560">
    <property type="component" value="Unassembled WGS sequence"/>
</dbReference>
<dbReference type="PANTHER" id="PTHR23086:SF144">
    <property type="entry name" value="5-KINASE, PUTATIVE-RELATED"/>
    <property type="match status" value="1"/>
</dbReference>
<dbReference type="GO" id="GO:0005524">
    <property type="term" value="F:ATP binding"/>
    <property type="evidence" value="ECO:0007669"/>
    <property type="project" value="UniProtKB-UniRule"/>
</dbReference>
<keyword evidence="1" id="KW-0418">Kinase</keyword>
<dbReference type="Pfam" id="PF01504">
    <property type="entry name" value="PIP5K"/>
    <property type="match status" value="2"/>
</dbReference>
<evidence type="ECO:0000313" key="4">
    <source>
        <dbReference type="Proteomes" id="UP000054560"/>
    </source>
</evidence>
<feature type="domain" description="PIPK" evidence="2">
    <location>
        <begin position="1"/>
        <end position="293"/>
    </location>
</feature>
<reference evidence="3 4" key="1">
    <citation type="submission" date="2011-02" db="EMBL/GenBank/DDBJ databases">
        <title>The Genome Sequence of Sphaeroforma arctica JP610.</title>
        <authorList>
            <consortium name="The Broad Institute Genome Sequencing Platform"/>
            <person name="Russ C."/>
            <person name="Cuomo C."/>
            <person name="Young S.K."/>
            <person name="Zeng Q."/>
            <person name="Gargeya S."/>
            <person name="Alvarado L."/>
            <person name="Berlin A."/>
            <person name="Chapman S.B."/>
            <person name="Chen Z."/>
            <person name="Freedman E."/>
            <person name="Gellesch M."/>
            <person name="Goldberg J."/>
            <person name="Griggs A."/>
            <person name="Gujja S."/>
            <person name="Heilman E."/>
            <person name="Heiman D."/>
            <person name="Howarth C."/>
            <person name="Mehta T."/>
            <person name="Neiman D."/>
            <person name="Pearson M."/>
            <person name="Roberts A."/>
            <person name="Saif S."/>
            <person name="Shea T."/>
            <person name="Shenoy N."/>
            <person name="Sisk P."/>
            <person name="Stolte C."/>
            <person name="Sykes S."/>
            <person name="White J."/>
            <person name="Yandava C."/>
            <person name="Burger G."/>
            <person name="Gray M.W."/>
            <person name="Holland P.W.H."/>
            <person name="King N."/>
            <person name="Lang F.B.F."/>
            <person name="Roger A.J."/>
            <person name="Ruiz-Trillo I."/>
            <person name="Haas B."/>
            <person name="Nusbaum C."/>
            <person name="Birren B."/>
        </authorList>
    </citation>
    <scope>NUCLEOTIDE SEQUENCE [LARGE SCALE GENOMIC DNA]</scope>
    <source>
        <strain evidence="3 4">JP610</strain>
    </source>
</reference>
<dbReference type="OrthoDB" id="20783at2759"/>
<dbReference type="InterPro" id="IPR002498">
    <property type="entry name" value="PInositol-4-P-4/5-kinase_core"/>
</dbReference>
<dbReference type="Gene3D" id="3.30.810.10">
    <property type="entry name" value="2-Layer Sandwich"/>
    <property type="match status" value="1"/>
</dbReference>
<organism evidence="3 4">
    <name type="scientific">Sphaeroforma arctica JP610</name>
    <dbReference type="NCBI Taxonomy" id="667725"/>
    <lineage>
        <taxon>Eukaryota</taxon>
        <taxon>Ichthyosporea</taxon>
        <taxon>Ichthyophonida</taxon>
        <taxon>Sphaeroforma</taxon>
    </lineage>
</organism>
<dbReference type="GO" id="GO:0016308">
    <property type="term" value="F:1-phosphatidylinositol-4-phosphate 5-kinase activity"/>
    <property type="evidence" value="ECO:0007669"/>
    <property type="project" value="TreeGrafter"/>
</dbReference>
<dbReference type="GO" id="GO:0046854">
    <property type="term" value="P:phosphatidylinositol phosphate biosynthetic process"/>
    <property type="evidence" value="ECO:0007669"/>
    <property type="project" value="TreeGrafter"/>
</dbReference>
<dbReference type="EMBL" id="KQ244474">
    <property type="protein sequence ID" value="KNC74372.1"/>
    <property type="molecule type" value="Genomic_DNA"/>
</dbReference>
<keyword evidence="1" id="KW-0547">Nucleotide-binding</keyword>
<dbReference type="STRING" id="667725.A0A0L0FC68"/>
<sequence length="383" mass="43692">MYLLRVSPLPPSKPRYTHSLPLFAQDYSPKVFRNIREMYGIHTDEYITSWTLPDEKLVAEEGAGRSGSLFLISSDNKYMLKTIPADEVNTLMSCLHNYYQHLVDYKTSLIMKIFGVMHFTCKGHDMHVMIFTNVCYFPHGEMCATYDLKGRVPKPGKALQNTAKIGTSYIFKDKDLDRKFFVRLDEKSSFFTQLNRDIEFFRLNNLMDYSLLIGVATMPEDNIDYPEWQYIARSSPSKGEIYFIGFIDCLTNYGMRKKAANFFKTALWTPNTLSTIDATSYAERIKYYLFDIFDATGDEAPPALTRAARANTNTGLGGDDNILLEKKVSFLETKVYKLEEQLQAASTLLMQVLQEKNIDVPADLIPVSSSKAIIQVSSLVPDQ</sequence>
<keyword evidence="1" id="KW-0067">ATP-binding</keyword>
<evidence type="ECO:0000313" key="3">
    <source>
        <dbReference type="EMBL" id="KNC74372.1"/>
    </source>
</evidence>
<keyword evidence="1" id="KW-0808">Transferase</keyword>
<accession>A0A0L0FC68</accession>
<dbReference type="eggNOG" id="KOG0229">
    <property type="taxonomic scope" value="Eukaryota"/>
</dbReference>
<dbReference type="InterPro" id="IPR027484">
    <property type="entry name" value="PInositol-4-P-5-kinase_N"/>
</dbReference>
<keyword evidence="4" id="KW-1185">Reference proteome</keyword>
<dbReference type="SMART" id="SM00330">
    <property type="entry name" value="PIPKc"/>
    <property type="match status" value="1"/>
</dbReference>
<dbReference type="GO" id="GO:0005886">
    <property type="term" value="C:plasma membrane"/>
    <property type="evidence" value="ECO:0007669"/>
    <property type="project" value="TreeGrafter"/>
</dbReference>